<keyword evidence="3" id="KW-0238">DNA-binding</keyword>
<keyword evidence="5" id="KW-0472">Membrane</keyword>
<keyword evidence="2" id="KW-0805">Transcription regulation</keyword>
<dbReference type="SUPFAM" id="SSF63829">
    <property type="entry name" value="Calcium-dependent phosphotriesterase"/>
    <property type="match status" value="3"/>
</dbReference>
<keyword evidence="5" id="KW-0812">Transmembrane</keyword>
<dbReference type="Gene3D" id="1.10.10.60">
    <property type="entry name" value="Homeodomain-like"/>
    <property type="match status" value="1"/>
</dbReference>
<evidence type="ECO:0000256" key="2">
    <source>
        <dbReference type="ARBA" id="ARBA00023015"/>
    </source>
</evidence>
<dbReference type="InterPro" id="IPR015943">
    <property type="entry name" value="WD40/YVTN_repeat-like_dom_sf"/>
</dbReference>
<comment type="caution">
    <text evidence="7">The sequence shown here is derived from an EMBL/GenBank/DDBJ whole genome shotgun (WGS) entry which is preliminary data.</text>
</comment>
<dbReference type="InterPro" id="IPR018062">
    <property type="entry name" value="HTH_AraC-typ_CS"/>
</dbReference>
<dbReference type="InterPro" id="IPR018060">
    <property type="entry name" value="HTH_AraC"/>
</dbReference>
<dbReference type="SMART" id="SM00342">
    <property type="entry name" value="HTH_ARAC"/>
    <property type="match status" value="1"/>
</dbReference>
<keyword evidence="5" id="KW-1133">Transmembrane helix</keyword>
<dbReference type="PROSITE" id="PS00041">
    <property type="entry name" value="HTH_ARAC_FAMILY_1"/>
    <property type="match status" value="1"/>
</dbReference>
<dbReference type="GO" id="GO:0000155">
    <property type="term" value="F:phosphorelay sensor kinase activity"/>
    <property type="evidence" value="ECO:0007669"/>
    <property type="project" value="TreeGrafter"/>
</dbReference>
<dbReference type="Pfam" id="PF07494">
    <property type="entry name" value="Reg_prop"/>
    <property type="match status" value="6"/>
</dbReference>
<evidence type="ECO:0000259" key="6">
    <source>
        <dbReference type="PROSITE" id="PS01124"/>
    </source>
</evidence>
<keyword evidence="4" id="KW-0804">Transcription</keyword>
<feature type="domain" description="HTH araC/xylS-type" evidence="6">
    <location>
        <begin position="863"/>
        <end position="967"/>
    </location>
</feature>
<organism evidence="7 8">
    <name type="scientific">Ancylomarina euxinus</name>
    <dbReference type="NCBI Taxonomy" id="2283627"/>
    <lineage>
        <taxon>Bacteria</taxon>
        <taxon>Pseudomonadati</taxon>
        <taxon>Bacteroidota</taxon>
        <taxon>Bacteroidia</taxon>
        <taxon>Marinilabiliales</taxon>
        <taxon>Marinifilaceae</taxon>
        <taxon>Ancylomarina</taxon>
    </lineage>
</organism>
<dbReference type="PANTHER" id="PTHR43547:SF2">
    <property type="entry name" value="HYBRID SIGNAL TRANSDUCTION HISTIDINE KINASE C"/>
    <property type="match status" value="1"/>
</dbReference>
<evidence type="ECO:0000256" key="3">
    <source>
        <dbReference type="ARBA" id="ARBA00023125"/>
    </source>
</evidence>
<feature type="transmembrane region" description="Helical" evidence="5">
    <location>
        <begin position="802"/>
        <end position="819"/>
    </location>
</feature>
<dbReference type="GO" id="GO:0043565">
    <property type="term" value="F:sequence-specific DNA binding"/>
    <property type="evidence" value="ECO:0007669"/>
    <property type="project" value="InterPro"/>
</dbReference>
<dbReference type="EMBL" id="QQWG01000012">
    <property type="protein sequence ID" value="RRG20491.1"/>
    <property type="molecule type" value="Genomic_DNA"/>
</dbReference>
<evidence type="ECO:0000313" key="7">
    <source>
        <dbReference type="EMBL" id="RRG20491.1"/>
    </source>
</evidence>
<dbReference type="Gene3D" id="2.130.10.10">
    <property type="entry name" value="YVTN repeat-like/Quinoprotein amine dehydrogenase"/>
    <property type="match status" value="2"/>
</dbReference>
<dbReference type="PROSITE" id="PS01124">
    <property type="entry name" value="HTH_ARAC_FAMILY_2"/>
    <property type="match status" value="1"/>
</dbReference>
<dbReference type="InterPro" id="IPR011110">
    <property type="entry name" value="Reg_prop"/>
</dbReference>
<dbReference type="InterPro" id="IPR013783">
    <property type="entry name" value="Ig-like_fold"/>
</dbReference>
<evidence type="ECO:0000313" key="8">
    <source>
        <dbReference type="Proteomes" id="UP000285794"/>
    </source>
</evidence>
<dbReference type="OrthoDB" id="9779074at2"/>
<dbReference type="Pfam" id="PF12833">
    <property type="entry name" value="HTH_18"/>
    <property type="match status" value="1"/>
</dbReference>
<dbReference type="RefSeq" id="WP_125031154.1">
    <property type="nucleotide sequence ID" value="NZ_JAPXVP010000005.1"/>
</dbReference>
<dbReference type="InterPro" id="IPR009057">
    <property type="entry name" value="Homeodomain-like_sf"/>
</dbReference>
<name>A0A425XZ71_9BACT</name>
<gene>
    <name evidence="7" type="ORF">DWB61_12150</name>
</gene>
<dbReference type="Gene3D" id="2.60.40.10">
    <property type="entry name" value="Immunoglobulins"/>
    <property type="match status" value="1"/>
</dbReference>
<dbReference type="Proteomes" id="UP000285794">
    <property type="component" value="Unassembled WGS sequence"/>
</dbReference>
<dbReference type="AlphaFoldDB" id="A0A425XZ71"/>
<proteinExistence type="predicted"/>
<protein>
    <submittedName>
        <fullName evidence="7">AraC family transcriptional regulator</fullName>
    </submittedName>
</protein>
<dbReference type="SUPFAM" id="SSF46689">
    <property type="entry name" value="Homeodomain-like"/>
    <property type="match status" value="1"/>
</dbReference>
<keyword evidence="8" id="KW-1185">Reference proteome</keyword>
<accession>A0A425XZ71</accession>
<dbReference type="GO" id="GO:0003700">
    <property type="term" value="F:DNA-binding transcription factor activity"/>
    <property type="evidence" value="ECO:0007669"/>
    <property type="project" value="InterPro"/>
</dbReference>
<keyword evidence="1" id="KW-0597">Phosphoprotein</keyword>
<sequence length="972" mass="111754">MKIIKYISLVFLFFAFSGSGFSNNGTLRFHKLNTVDGLNSNVVYALFQDSHGFIWMGTKEGINRYDGYSIRSFSLPFESYKNIAHQRINSICEDQLGYIWLGTPNGIIQMDAFSGKMIHYSLPYETKASQSQYVNSIVISNQNEIWVGTRNGLYLFNQENKEFNQYEHFPFSSKSINYSKGERVINDLCFDSQQNLWIATAGNGLTVLDISLKKKRVFKRLKGQNISSISSNYIESIYKDSRGTMWLATSNGLGYYNPEEESFSTYCHSDKISYSILDNSVTTIAEDLDGQLWIGSKKGLDRFDRISGEFYHYQNHPLRPESISSNTILSLLADRSGNFWVGSMQGINYFYTKNLLFDLYQNIPDNKNSLVDNTLRTLVAHPSGKIWIGSLKDGINSFDPKTQNFLSYRMEYGTERWKRHNAIRTAYVDRENKLFFGTDGGVLLYNRVKNCFENFDAQGKIIFKKGVFEIMQDSHGYYWFAEIDKGLWRWHPSKGETQLYKKDSVSGLISTNLKVMHQTSDGDIWVGTHMKGLCKLPYGQTKFISYKHSEKSRSLSNNSVYAIFEDSKKNLWIGTGSGLNKYNKLNESFDIIGVKEGLAGKVVLSIQEDSLGRLWLGTNKGLSCFDVEKQQVANFYQEDGLQGNIFEYKVACKHFGGQLYFGGNNGLNAFNPMDFKMNTYLPNLQFIQVSSSRGIVNISRDLSVYDNDIEKIRIDDSERNVSVELTSDSYVEAYKNTYVYRILPQDSTWKPLDLSKHKIELPALEVGDHSLAVKVSNNHMKWSPKVKVLQIEVSRDWSKNSGLLYGLLISSVLILIVWLRKSRFRMIQTKKYNTQQQDKKTIKNISRVKVSAKDVSEWAESTKQLMDFMRETLLYRDKRLTKGQLAVQIGWTEVYLSSTLREGLESNFNDFINSFRVEDVKERLKDPRSRDFTLIAIAEECGFNSKTSFYRTFKKFTDLTPSEYLEQIDPEA</sequence>
<reference evidence="7 8" key="1">
    <citation type="submission" date="2018-07" db="EMBL/GenBank/DDBJ databases">
        <title>Draft genome sequence of Ancylomarina sp. M1P.</title>
        <authorList>
            <person name="Yadav S."/>
            <person name="Villanueva L."/>
            <person name="Damste J.S.S."/>
        </authorList>
    </citation>
    <scope>NUCLEOTIDE SEQUENCE [LARGE SCALE GENOMIC DNA]</scope>
    <source>
        <strain evidence="7 8">M1P</strain>
    </source>
</reference>
<dbReference type="PANTHER" id="PTHR43547">
    <property type="entry name" value="TWO-COMPONENT HISTIDINE KINASE"/>
    <property type="match status" value="1"/>
</dbReference>
<evidence type="ECO:0000256" key="4">
    <source>
        <dbReference type="ARBA" id="ARBA00023163"/>
    </source>
</evidence>
<evidence type="ECO:0000256" key="1">
    <source>
        <dbReference type="ARBA" id="ARBA00022553"/>
    </source>
</evidence>
<evidence type="ECO:0000256" key="5">
    <source>
        <dbReference type="SAM" id="Phobius"/>
    </source>
</evidence>